<dbReference type="Proteomes" id="UP000001822">
    <property type="component" value="Chromosome"/>
</dbReference>
<dbReference type="RefSeq" id="WP_011583513.1">
    <property type="nucleotide sequence ID" value="NC_008255.1"/>
</dbReference>
<dbReference type="Gene3D" id="3.40.50.2300">
    <property type="match status" value="1"/>
</dbReference>
<dbReference type="InterPro" id="IPR052893">
    <property type="entry name" value="TCS_response_regulator"/>
</dbReference>
<dbReference type="InterPro" id="IPR001789">
    <property type="entry name" value="Sig_transdc_resp-reg_receiver"/>
</dbReference>
<dbReference type="InterPro" id="IPR011006">
    <property type="entry name" value="CheY-like_superfamily"/>
</dbReference>
<keyword evidence="1" id="KW-0597">Phosphoprotein</keyword>
<proteinExistence type="predicted"/>
<evidence type="ECO:0000256" key="1">
    <source>
        <dbReference type="PROSITE-ProRule" id="PRU00169"/>
    </source>
</evidence>
<dbReference type="GO" id="GO:0000160">
    <property type="term" value="P:phosphorelay signal transduction system"/>
    <property type="evidence" value="ECO:0007669"/>
    <property type="project" value="InterPro"/>
</dbReference>
<accession>A0A6N4SMB2</accession>
<dbReference type="PANTHER" id="PTHR44520:SF2">
    <property type="entry name" value="RESPONSE REGULATOR RCP1"/>
    <property type="match status" value="1"/>
</dbReference>
<dbReference type="SMART" id="SM00448">
    <property type="entry name" value="REC"/>
    <property type="match status" value="1"/>
</dbReference>
<evidence type="ECO:0000259" key="2">
    <source>
        <dbReference type="PROSITE" id="PS50110"/>
    </source>
</evidence>
<protein>
    <submittedName>
        <fullName evidence="3">Two-component response regulator</fullName>
    </submittedName>
</protein>
<keyword evidence="4" id="KW-1185">Reference proteome</keyword>
<evidence type="ECO:0000313" key="4">
    <source>
        <dbReference type="Proteomes" id="UP000001822"/>
    </source>
</evidence>
<dbReference type="PROSITE" id="PS50110">
    <property type="entry name" value="RESPONSE_REGULATORY"/>
    <property type="match status" value="1"/>
</dbReference>
<sequence>MRKFKSILLIDDDETSNFISEVIIKKLGITETISTVKNGVEALNFVSNNCTINCAPTCPQIIFLDLHMPVMDGFDFLKELKKQMPLYTQKFKIFVLSSSNNPADITKTKDFDVEGYIVKPLSQEKISMLLEDVA</sequence>
<gene>
    <name evidence="3" type="ordered locus">CHU_0104</name>
</gene>
<dbReference type="SUPFAM" id="SSF52172">
    <property type="entry name" value="CheY-like"/>
    <property type="match status" value="1"/>
</dbReference>
<dbReference type="Pfam" id="PF00072">
    <property type="entry name" value="Response_reg"/>
    <property type="match status" value="1"/>
</dbReference>
<feature type="domain" description="Response regulatory" evidence="2">
    <location>
        <begin position="6"/>
        <end position="134"/>
    </location>
</feature>
<name>A0A6N4SMB2_CYTH3</name>
<dbReference type="EMBL" id="CP000383">
    <property type="protein sequence ID" value="ABG57397.1"/>
    <property type="molecule type" value="Genomic_DNA"/>
</dbReference>
<evidence type="ECO:0000313" key="3">
    <source>
        <dbReference type="EMBL" id="ABG57397.1"/>
    </source>
</evidence>
<dbReference type="KEGG" id="chu:CHU_0104"/>
<dbReference type="AlphaFoldDB" id="A0A6N4SMB2"/>
<dbReference type="OrthoDB" id="1524091at2"/>
<feature type="modified residue" description="4-aspartylphosphate" evidence="1">
    <location>
        <position position="65"/>
    </location>
</feature>
<organism evidence="3 4">
    <name type="scientific">Cytophaga hutchinsonii (strain ATCC 33406 / DSM 1761 / CIP 103989 / NBRC 15051 / NCIMB 9469 / D465)</name>
    <dbReference type="NCBI Taxonomy" id="269798"/>
    <lineage>
        <taxon>Bacteria</taxon>
        <taxon>Pseudomonadati</taxon>
        <taxon>Bacteroidota</taxon>
        <taxon>Cytophagia</taxon>
        <taxon>Cytophagales</taxon>
        <taxon>Cytophagaceae</taxon>
        <taxon>Cytophaga</taxon>
    </lineage>
</organism>
<reference evidence="3 4" key="1">
    <citation type="journal article" date="2007" name="Appl. Environ. Microbiol.">
        <title>Genome sequence of the cellulolytic gliding bacterium Cytophaga hutchinsonii.</title>
        <authorList>
            <person name="Xie G."/>
            <person name="Bruce D.C."/>
            <person name="Challacombe J.F."/>
            <person name="Chertkov O."/>
            <person name="Detter J.C."/>
            <person name="Gilna P."/>
            <person name="Han C.S."/>
            <person name="Lucas S."/>
            <person name="Misra M."/>
            <person name="Myers G.L."/>
            <person name="Richardson P."/>
            <person name="Tapia R."/>
            <person name="Thayer N."/>
            <person name="Thompson L.S."/>
            <person name="Brettin T.S."/>
            <person name="Henrissat B."/>
            <person name="Wilson D.B."/>
            <person name="McBride M.J."/>
        </authorList>
    </citation>
    <scope>NUCLEOTIDE SEQUENCE [LARGE SCALE GENOMIC DNA]</scope>
    <source>
        <strain evidence="4">ATCC 33406 / DSM 1761 / CIP 103989 / NBRC 15051 / NCIMB 9469 / D465</strain>
    </source>
</reference>
<dbReference type="PANTHER" id="PTHR44520">
    <property type="entry name" value="RESPONSE REGULATOR RCP1-RELATED"/>
    <property type="match status" value="1"/>
</dbReference>